<proteinExistence type="predicted"/>
<dbReference type="InterPro" id="IPR022280">
    <property type="entry name" value="PRTRC_protein-B"/>
</dbReference>
<dbReference type="EMBL" id="MSTI01000144">
    <property type="protein sequence ID" value="OLV16379.1"/>
    <property type="molecule type" value="Genomic_DNA"/>
</dbReference>
<reference evidence="1 2" key="1">
    <citation type="submission" date="2017-01" db="EMBL/GenBank/DDBJ databases">
        <title>Genome Analysis of Deinococcus marmoris KOPRI26562.</title>
        <authorList>
            <person name="Kim J.H."/>
            <person name="Oh H.-M."/>
        </authorList>
    </citation>
    <scope>NUCLEOTIDE SEQUENCE [LARGE SCALE GENOMIC DNA]</scope>
    <source>
        <strain evidence="1 2">KOPRI26562</strain>
    </source>
</reference>
<dbReference type="AlphaFoldDB" id="A0A1U7NTX8"/>
<dbReference type="Proteomes" id="UP000186607">
    <property type="component" value="Unassembled WGS sequence"/>
</dbReference>
<evidence type="ECO:0000313" key="1">
    <source>
        <dbReference type="EMBL" id="OLV16379.1"/>
    </source>
</evidence>
<gene>
    <name evidence="1" type="ORF">BOO71_0012046</name>
</gene>
<name>A0A1U7NTX8_9DEIO</name>
<accession>A0A1U7NTX8</accession>
<comment type="caution">
    <text evidence="1">The sequence shown here is derived from an EMBL/GenBank/DDBJ whole genome shotgun (WGS) entry which is preliminary data.</text>
</comment>
<organism evidence="1 2">
    <name type="scientific">Deinococcus marmoris</name>
    <dbReference type="NCBI Taxonomy" id="249408"/>
    <lineage>
        <taxon>Bacteria</taxon>
        <taxon>Thermotogati</taxon>
        <taxon>Deinococcota</taxon>
        <taxon>Deinococci</taxon>
        <taxon>Deinococcales</taxon>
        <taxon>Deinococcaceae</taxon>
        <taxon>Deinococcus</taxon>
    </lineage>
</organism>
<dbReference type="STRING" id="249408.BOO71_0012046"/>
<keyword evidence="2" id="KW-1185">Reference proteome</keyword>
<dbReference type="NCBIfam" id="TIGR03737">
    <property type="entry name" value="PRTRC_B"/>
    <property type="match status" value="1"/>
</dbReference>
<evidence type="ECO:0008006" key="3">
    <source>
        <dbReference type="Google" id="ProtNLM"/>
    </source>
</evidence>
<dbReference type="Pfam" id="PF14460">
    <property type="entry name" value="Prok-E2_D"/>
    <property type="match status" value="1"/>
</dbReference>
<sequence>MAGNAGSGRHVFTLHQTQMVGIANPIRRTPGLGRKAQARPHSMPYELQSGLQTVFTQPAPLYVPTLALIVYASQVGGTVLLRHPIQDYASGFELGSGSNCTLNDLRELARAAGQSDVQFTQASTLACGPDTLAWWLPPGLRTLRFEPAYQGTKTLAGLNGTPLPHPGLVFVASPGTLKVFAVRGSERPHAETPLCHAPYWNLFAGGVICRGTARYPQTVTPQDQGVWEDAFFTSSFTHPSRTHKDTHWGGSYEELLNKAAADGAFPENVLMDAGLSLTGALR</sequence>
<evidence type="ECO:0000313" key="2">
    <source>
        <dbReference type="Proteomes" id="UP000186607"/>
    </source>
</evidence>
<dbReference type="InterPro" id="IPR032787">
    <property type="entry name" value="Prok-E2_D"/>
</dbReference>
<protein>
    <recommendedName>
        <fullName evidence="3">PRTRC system protein B</fullName>
    </recommendedName>
</protein>